<dbReference type="InterPro" id="IPR045121">
    <property type="entry name" value="CoAse"/>
</dbReference>
<feature type="region of interest" description="Disordered" evidence="7">
    <location>
        <begin position="32"/>
        <end position="52"/>
    </location>
</feature>
<name>A0ABS1DEC0_9PROT</name>
<keyword evidence="4" id="KW-0378">Hydrolase</keyword>
<accession>A0ABS1DEC0</accession>
<dbReference type="PANTHER" id="PTHR12992">
    <property type="entry name" value="NUDIX HYDROLASE"/>
    <property type="match status" value="1"/>
</dbReference>
<dbReference type="InterPro" id="IPR015797">
    <property type="entry name" value="NUDIX_hydrolase-like_dom_sf"/>
</dbReference>
<dbReference type="EMBL" id="NRRL01000030">
    <property type="protein sequence ID" value="MBK1668769.1"/>
    <property type="molecule type" value="Genomic_DNA"/>
</dbReference>
<comment type="cofactor">
    <cofactor evidence="2">
        <name>Mg(2+)</name>
        <dbReference type="ChEBI" id="CHEBI:18420"/>
    </cofactor>
</comment>
<keyword evidence="5" id="KW-0460">Magnesium</keyword>
<dbReference type="Proteomes" id="UP001296873">
    <property type="component" value="Unassembled WGS sequence"/>
</dbReference>
<dbReference type="PROSITE" id="PS51462">
    <property type="entry name" value="NUDIX"/>
    <property type="match status" value="1"/>
</dbReference>
<feature type="domain" description="Nudix hydrolase" evidence="8">
    <location>
        <begin position="65"/>
        <end position="201"/>
    </location>
</feature>
<dbReference type="CDD" id="cd03426">
    <property type="entry name" value="NUDIX_CoAse_Nudt7"/>
    <property type="match status" value="1"/>
</dbReference>
<comment type="cofactor">
    <cofactor evidence="1">
        <name>Mn(2+)</name>
        <dbReference type="ChEBI" id="CHEBI:29035"/>
    </cofactor>
</comment>
<evidence type="ECO:0000256" key="4">
    <source>
        <dbReference type="ARBA" id="ARBA00022801"/>
    </source>
</evidence>
<evidence type="ECO:0000256" key="6">
    <source>
        <dbReference type="ARBA" id="ARBA00023211"/>
    </source>
</evidence>
<evidence type="ECO:0000313" key="10">
    <source>
        <dbReference type="Proteomes" id="UP001296873"/>
    </source>
</evidence>
<dbReference type="Pfam" id="PF00293">
    <property type="entry name" value="NUDIX"/>
    <property type="match status" value="1"/>
</dbReference>
<dbReference type="PANTHER" id="PTHR12992:SF11">
    <property type="entry name" value="MITOCHONDRIAL COENZYME A DIPHOSPHATASE NUDT8"/>
    <property type="match status" value="1"/>
</dbReference>
<reference evidence="9 10" key="1">
    <citation type="journal article" date="2020" name="Microorganisms">
        <title>Osmotic Adaptation and Compatible Solute Biosynthesis of Phototrophic Bacteria as Revealed from Genome Analyses.</title>
        <authorList>
            <person name="Imhoff J.F."/>
            <person name="Rahn T."/>
            <person name="Kunzel S."/>
            <person name="Keller A."/>
            <person name="Neulinger S.C."/>
        </authorList>
    </citation>
    <scope>NUCLEOTIDE SEQUENCE [LARGE SCALE GENOMIC DNA]</scope>
    <source>
        <strain evidence="9 10">DSM 9895</strain>
    </source>
</reference>
<sequence>MEPRHVLSAGHNQGGVSAEPPDLARLRARIRAHSPLGGAHPVRRGPQRRGDDDLNPGMIDPAAAFTDAAVLVALVARRDGPHVLLTRRTAHLNAHAGQCAFPGGRIEAWDASPESAALREAQEEVGLDPDGVEILGQLDTYLVRTGYRVTPIVALIERPQALRADGYEVDAVFEVPLAFLMRPDARRLDSRTDRGRERFFYVFDYGDYDIWGATAGMLVNLVEVLGREA</sequence>
<evidence type="ECO:0000256" key="7">
    <source>
        <dbReference type="SAM" id="MobiDB-lite"/>
    </source>
</evidence>
<dbReference type="Gene3D" id="3.90.79.10">
    <property type="entry name" value="Nucleoside Triphosphate Pyrophosphohydrolase"/>
    <property type="match status" value="1"/>
</dbReference>
<proteinExistence type="predicted"/>
<keyword evidence="3" id="KW-0479">Metal-binding</keyword>
<evidence type="ECO:0000256" key="5">
    <source>
        <dbReference type="ARBA" id="ARBA00022842"/>
    </source>
</evidence>
<comment type="caution">
    <text evidence="9">The sequence shown here is derived from an EMBL/GenBank/DDBJ whole genome shotgun (WGS) entry which is preliminary data.</text>
</comment>
<evidence type="ECO:0000256" key="3">
    <source>
        <dbReference type="ARBA" id="ARBA00022723"/>
    </source>
</evidence>
<gene>
    <name evidence="9" type="ORF">CKO28_12085</name>
</gene>
<dbReference type="SUPFAM" id="SSF55811">
    <property type="entry name" value="Nudix"/>
    <property type="match status" value="1"/>
</dbReference>
<evidence type="ECO:0000256" key="2">
    <source>
        <dbReference type="ARBA" id="ARBA00001946"/>
    </source>
</evidence>
<dbReference type="NCBIfam" id="NF007980">
    <property type="entry name" value="PRK10707.1"/>
    <property type="match status" value="1"/>
</dbReference>
<protein>
    <submittedName>
        <fullName evidence="9">CoA pyrophosphatase</fullName>
    </submittedName>
</protein>
<keyword evidence="10" id="KW-1185">Reference proteome</keyword>
<evidence type="ECO:0000256" key="1">
    <source>
        <dbReference type="ARBA" id="ARBA00001936"/>
    </source>
</evidence>
<keyword evidence="6" id="KW-0464">Manganese</keyword>
<organism evidence="9 10">
    <name type="scientific">Rhodovibrio sodomensis</name>
    <dbReference type="NCBI Taxonomy" id="1088"/>
    <lineage>
        <taxon>Bacteria</taxon>
        <taxon>Pseudomonadati</taxon>
        <taxon>Pseudomonadota</taxon>
        <taxon>Alphaproteobacteria</taxon>
        <taxon>Rhodospirillales</taxon>
        <taxon>Rhodovibrionaceae</taxon>
        <taxon>Rhodovibrio</taxon>
    </lineage>
</organism>
<evidence type="ECO:0000259" key="8">
    <source>
        <dbReference type="PROSITE" id="PS51462"/>
    </source>
</evidence>
<dbReference type="InterPro" id="IPR000086">
    <property type="entry name" value="NUDIX_hydrolase_dom"/>
</dbReference>
<evidence type="ECO:0000313" key="9">
    <source>
        <dbReference type="EMBL" id="MBK1668769.1"/>
    </source>
</evidence>